<dbReference type="SUPFAM" id="SSF53041">
    <property type="entry name" value="Resolvase-like"/>
    <property type="match status" value="1"/>
</dbReference>
<dbReference type="Gene3D" id="1.10.287.2170">
    <property type="match status" value="1"/>
</dbReference>
<evidence type="ECO:0000313" key="5">
    <source>
        <dbReference type="Proteomes" id="UP000242972"/>
    </source>
</evidence>
<reference evidence="4 5" key="1">
    <citation type="journal article" date="2014" name="BMC Genomics">
        <title>Comparison of environmental and isolate Sulfobacillus genomes reveals diverse carbon, sulfur, nitrogen, and hydrogen metabolisms.</title>
        <authorList>
            <person name="Justice N.B."/>
            <person name="Norman A."/>
            <person name="Brown C.T."/>
            <person name="Singh A."/>
            <person name="Thomas B.C."/>
            <person name="Banfield J.F."/>
        </authorList>
    </citation>
    <scope>NUCLEOTIDE SEQUENCE [LARGE SCALE GENOMIC DNA]</scope>
    <source>
        <strain evidence="4">AMDSBA4</strain>
    </source>
</reference>
<proteinExistence type="predicted"/>
<dbReference type="Gene3D" id="1.10.1660.10">
    <property type="match status" value="1"/>
</dbReference>
<dbReference type="PANTHER" id="PTHR36172">
    <property type="match status" value="1"/>
</dbReference>
<dbReference type="AlphaFoldDB" id="A0A2T2WQI0"/>
<dbReference type="InterPro" id="IPR006119">
    <property type="entry name" value="Resolv_N"/>
</dbReference>
<dbReference type="SMART" id="SM00857">
    <property type="entry name" value="Resolvase"/>
    <property type="match status" value="1"/>
</dbReference>
<dbReference type="EMBL" id="PXYW01000175">
    <property type="protein sequence ID" value="PSR24501.1"/>
    <property type="molecule type" value="Genomic_DNA"/>
</dbReference>
<evidence type="ECO:0000259" key="3">
    <source>
        <dbReference type="PROSITE" id="PS51736"/>
    </source>
</evidence>
<gene>
    <name evidence="4" type="ORF">C7B46_21030</name>
</gene>
<evidence type="ECO:0000259" key="2">
    <source>
        <dbReference type="PROSITE" id="PS50937"/>
    </source>
</evidence>
<dbReference type="PROSITE" id="PS51736">
    <property type="entry name" value="RECOMBINASES_3"/>
    <property type="match status" value="1"/>
</dbReference>
<feature type="domain" description="Resolvase/invertase-type recombinase catalytic" evidence="3">
    <location>
        <begin position="58"/>
        <end position="206"/>
    </location>
</feature>
<dbReference type="GO" id="GO:0006355">
    <property type="term" value="P:regulation of DNA-templated transcription"/>
    <property type="evidence" value="ECO:0007669"/>
    <property type="project" value="InterPro"/>
</dbReference>
<name>A0A2T2WQI0_9FIRM</name>
<dbReference type="InterPro" id="IPR009061">
    <property type="entry name" value="DNA-bd_dom_put_sf"/>
</dbReference>
<dbReference type="InterPro" id="IPR000551">
    <property type="entry name" value="MerR-type_HTH_dom"/>
</dbReference>
<comment type="caution">
    <text evidence="4">The sequence shown here is derived from an EMBL/GenBank/DDBJ whole genome shotgun (WGS) entry which is preliminary data.</text>
</comment>
<dbReference type="InterPro" id="IPR048046">
    <property type="entry name" value="Transpos_IS607"/>
</dbReference>
<sequence>QEEFLSIGKVAKRLGVSTQTIRRWQKDGKIQELRSPTNRRLYSVREVQRIMGIRHAENVVIYARVSSAKHKADGHLERQVERLKGYAAEHGYEVLRVFQEQASGINEHRTQLQHLLTMAEHREFQRLLIEYPDRLARFGYRYLERHLNSHGVTIESTHVHEPHTSSEELTDDFLTMITVFSARLYGKRSQEFRQKTKKLMVEMKEGESSGDGHEDRQVGDP</sequence>
<dbReference type="NCBIfam" id="NF033518">
    <property type="entry name" value="transpos_IS607"/>
    <property type="match status" value="1"/>
</dbReference>
<evidence type="ECO:0000256" key="1">
    <source>
        <dbReference type="SAM" id="MobiDB-lite"/>
    </source>
</evidence>
<dbReference type="GO" id="GO:0000150">
    <property type="term" value="F:DNA strand exchange activity"/>
    <property type="evidence" value="ECO:0007669"/>
    <property type="project" value="InterPro"/>
</dbReference>
<accession>A0A2T2WQI0</accession>
<feature type="region of interest" description="Disordered" evidence="1">
    <location>
        <begin position="200"/>
        <end position="221"/>
    </location>
</feature>
<dbReference type="Pfam" id="PF00376">
    <property type="entry name" value="MerR"/>
    <property type="match status" value="1"/>
</dbReference>
<dbReference type="InterPro" id="IPR036162">
    <property type="entry name" value="Resolvase-like_N_sf"/>
</dbReference>
<dbReference type="CDD" id="cd04762">
    <property type="entry name" value="HTH_MerR-trunc"/>
    <property type="match status" value="1"/>
</dbReference>
<dbReference type="PRINTS" id="PR00040">
    <property type="entry name" value="HTHMERR"/>
</dbReference>
<dbReference type="InterPro" id="IPR051491">
    <property type="entry name" value="Recombinase/Transposase-rel"/>
</dbReference>
<feature type="domain" description="HTH merR-type" evidence="2">
    <location>
        <begin position="4"/>
        <end position="56"/>
    </location>
</feature>
<dbReference type="Pfam" id="PF00239">
    <property type="entry name" value="Resolvase"/>
    <property type="match status" value="1"/>
</dbReference>
<protein>
    <submittedName>
        <fullName evidence="4">DNA-binding protein</fullName>
    </submittedName>
</protein>
<dbReference type="PROSITE" id="PS50937">
    <property type="entry name" value="HTH_MERR_2"/>
    <property type="match status" value="1"/>
</dbReference>
<feature type="non-terminal residue" evidence="4">
    <location>
        <position position="1"/>
    </location>
</feature>
<dbReference type="FunFam" id="3.40.50.1390:FF:000002">
    <property type="entry name" value="ORF1 in transposon ISC1904"/>
    <property type="match status" value="1"/>
</dbReference>
<keyword evidence="4" id="KW-0238">DNA-binding</keyword>
<dbReference type="SMART" id="SM00422">
    <property type="entry name" value="HTH_MERR"/>
    <property type="match status" value="1"/>
</dbReference>
<dbReference type="Gene3D" id="3.40.50.1390">
    <property type="entry name" value="Resolvase, N-terminal catalytic domain"/>
    <property type="match status" value="1"/>
</dbReference>
<dbReference type="SUPFAM" id="SSF46955">
    <property type="entry name" value="Putative DNA-binding domain"/>
    <property type="match status" value="1"/>
</dbReference>
<evidence type="ECO:0000313" key="4">
    <source>
        <dbReference type="EMBL" id="PSR24501.1"/>
    </source>
</evidence>
<dbReference type="GO" id="GO:0003677">
    <property type="term" value="F:DNA binding"/>
    <property type="evidence" value="ECO:0007669"/>
    <property type="project" value="UniProtKB-KW"/>
</dbReference>
<organism evidence="4 5">
    <name type="scientific">Sulfobacillus benefaciens</name>
    <dbReference type="NCBI Taxonomy" id="453960"/>
    <lineage>
        <taxon>Bacteria</taxon>
        <taxon>Bacillati</taxon>
        <taxon>Bacillota</taxon>
        <taxon>Clostridia</taxon>
        <taxon>Eubacteriales</taxon>
        <taxon>Clostridiales Family XVII. Incertae Sedis</taxon>
        <taxon>Sulfobacillus</taxon>
    </lineage>
</organism>
<dbReference type="PANTHER" id="PTHR36172:SF1">
    <property type="entry name" value="RESOLVASE-RELATED"/>
    <property type="match status" value="1"/>
</dbReference>
<dbReference type="Proteomes" id="UP000242972">
    <property type="component" value="Unassembled WGS sequence"/>
</dbReference>